<keyword evidence="9" id="KW-1185">Reference proteome</keyword>
<dbReference type="InterPro" id="IPR016160">
    <property type="entry name" value="Ald_DH_CS_CYS"/>
</dbReference>
<dbReference type="OrthoDB" id="310895at2759"/>
<keyword evidence="2 6" id="KW-0560">Oxidoreductase</keyword>
<dbReference type="FunFam" id="3.40.309.10:FF:000009">
    <property type="entry name" value="Aldehyde dehydrogenase A"/>
    <property type="match status" value="1"/>
</dbReference>
<dbReference type="KEGG" id="pchm:VFPPC_00038"/>
<evidence type="ECO:0000256" key="1">
    <source>
        <dbReference type="ARBA" id="ARBA00009986"/>
    </source>
</evidence>
<organism evidence="8 9">
    <name type="scientific">Pochonia chlamydosporia 170</name>
    <dbReference type="NCBI Taxonomy" id="1380566"/>
    <lineage>
        <taxon>Eukaryota</taxon>
        <taxon>Fungi</taxon>
        <taxon>Dikarya</taxon>
        <taxon>Ascomycota</taxon>
        <taxon>Pezizomycotina</taxon>
        <taxon>Sordariomycetes</taxon>
        <taxon>Hypocreomycetidae</taxon>
        <taxon>Hypocreales</taxon>
        <taxon>Clavicipitaceae</taxon>
        <taxon>Pochonia</taxon>
    </lineage>
</organism>
<dbReference type="InterPro" id="IPR016162">
    <property type="entry name" value="Ald_DH_N"/>
</dbReference>
<dbReference type="Proteomes" id="UP000078397">
    <property type="component" value="Unassembled WGS sequence"/>
</dbReference>
<protein>
    <recommendedName>
        <fullName evidence="3">aldehyde dehydrogenase (NAD(+))</fullName>
        <ecNumber evidence="3">1.2.1.3</ecNumber>
    </recommendedName>
</protein>
<dbReference type="PROSITE" id="PS00687">
    <property type="entry name" value="ALDEHYDE_DEHYDR_GLU"/>
    <property type="match status" value="1"/>
</dbReference>
<evidence type="ECO:0000313" key="9">
    <source>
        <dbReference type="Proteomes" id="UP000078397"/>
    </source>
</evidence>
<dbReference type="RefSeq" id="XP_018148044.1">
    <property type="nucleotide sequence ID" value="XM_018280137.1"/>
</dbReference>
<dbReference type="InterPro" id="IPR029510">
    <property type="entry name" value="Ald_DH_CS_GLU"/>
</dbReference>
<proteinExistence type="inferred from homology"/>
<dbReference type="CDD" id="cd07106">
    <property type="entry name" value="ALDH_AldA-AAD23400"/>
    <property type="match status" value="1"/>
</dbReference>
<evidence type="ECO:0000259" key="7">
    <source>
        <dbReference type="Pfam" id="PF00171"/>
    </source>
</evidence>
<accession>A0A179G3L8</accession>
<evidence type="ECO:0000256" key="4">
    <source>
        <dbReference type="ARBA" id="ARBA00049194"/>
    </source>
</evidence>
<dbReference type="EC" id="1.2.1.3" evidence="3"/>
<dbReference type="EMBL" id="LSBJ02000001">
    <property type="protein sequence ID" value="OAQ71961.1"/>
    <property type="molecule type" value="Genomic_DNA"/>
</dbReference>
<comment type="caution">
    <text evidence="8">The sequence shown here is derived from an EMBL/GenBank/DDBJ whole genome shotgun (WGS) entry which is preliminary data.</text>
</comment>
<dbReference type="InterPro" id="IPR016161">
    <property type="entry name" value="Ald_DH/histidinol_DH"/>
</dbReference>
<dbReference type="InterPro" id="IPR015590">
    <property type="entry name" value="Aldehyde_DH_dom"/>
</dbReference>
<dbReference type="InterPro" id="IPR016163">
    <property type="entry name" value="Ald_DH_C"/>
</dbReference>
<evidence type="ECO:0000256" key="2">
    <source>
        <dbReference type="ARBA" id="ARBA00023002"/>
    </source>
</evidence>
<dbReference type="PROSITE" id="PS00070">
    <property type="entry name" value="ALDEHYDE_DEHYDR_CYS"/>
    <property type="match status" value="1"/>
</dbReference>
<evidence type="ECO:0000313" key="8">
    <source>
        <dbReference type="EMBL" id="OAQ71961.1"/>
    </source>
</evidence>
<dbReference type="STRING" id="1380566.A0A179G3L8"/>
<dbReference type="GeneID" id="28844131"/>
<name>A0A179G3L8_METCM</name>
<sequence>MATELNIETYPGNVINNKFVATASTKHSINPATGEALFEVPVASQDDLNEAVKHAKEAFKSWSQTTFSERSKLMLAFADAVEKQREHVEKLLTMEQGKPIGLSSTELTMAIQWLRTFATMQVKDEVLQEDDEKVVYETHPPIGVCGAIIPWNWPVLLGLGKVGPALMTGNTIIMKPSPFTPYCDLKLGEIGMSIFPPGVFQVLSGDDNLGPRMSEHPGIDMISFTGSIPTGKRVAASCAKTLKRCVLELGGNDAAIVCEDVDISKCMPKIATLAFINSGQICMCIKRLYIHEKIYDAFKEAMVDFTKNNIKTGEGFEPDVVVGPIQNNMQFQLVKQMYSDVDARGYNVALPGKVREGSKGYFIEPAIVDNPPDDSSIVTEEPFGPIVPILKWSSEQDVLQRANALPTGLGASVWSKDLARAERMARQLSAGSVWVNSHFDVAPNVPFGGHKESGIGMEWGMNGLKNFTNTRSLWVWKKVFE</sequence>
<dbReference type="Gene3D" id="3.40.309.10">
    <property type="entry name" value="Aldehyde Dehydrogenase, Chain A, domain 2"/>
    <property type="match status" value="1"/>
</dbReference>
<dbReference type="SUPFAM" id="SSF53720">
    <property type="entry name" value="ALDH-like"/>
    <property type="match status" value="1"/>
</dbReference>
<feature type="active site" evidence="5">
    <location>
        <position position="248"/>
    </location>
</feature>
<evidence type="ECO:0000256" key="3">
    <source>
        <dbReference type="ARBA" id="ARBA00024226"/>
    </source>
</evidence>
<dbReference type="Gene3D" id="3.40.605.10">
    <property type="entry name" value="Aldehyde Dehydrogenase, Chain A, domain 1"/>
    <property type="match status" value="1"/>
</dbReference>
<feature type="domain" description="Aldehyde dehydrogenase" evidence="7">
    <location>
        <begin position="24"/>
        <end position="472"/>
    </location>
</feature>
<dbReference type="PANTHER" id="PTHR11699">
    <property type="entry name" value="ALDEHYDE DEHYDROGENASE-RELATED"/>
    <property type="match status" value="1"/>
</dbReference>
<evidence type="ECO:0000256" key="5">
    <source>
        <dbReference type="PROSITE-ProRule" id="PRU10007"/>
    </source>
</evidence>
<reference evidence="8 9" key="1">
    <citation type="journal article" date="2016" name="PLoS Pathog.">
        <title>Biosynthesis of antibiotic leucinostatins in bio-control fungus Purpureocillium lilacinum and their inhibition on phytophthora revealed by genome mining.</title>
        <authorList>
            <person name="Wang G."/>
            <person name="Liu Z."/>
            <person name="Lin R."/>
            <person name="Li E."/>
            <person name="Mao Z."/>
            <person name="Ling J."/>
            <person name="Yang Y."/>
            <person name="Yin W.B."/>
            <person name="Xie B."/>
        </authorList>
    </citation>
    <scope>NUCLEOTIDE SEQUENCE [LARGE SCALE GENOMIC DNA]</scope>
    <source>
        <strain evidence="8">170</strain>
    </source>
</reference>
<evidence type="ECO:0000256" key="6">
    <source>
        <dbReference type="RuleBase" id="RU003345"/>
    </source>
</evidence>
<dbReference type="GO" id="GO:0004029">
    <property type="term" value="F:aldehyde dehydrogenase (NAD+) activity"/>
    <property type="evidence" value="ECO:0007669"/>
    <property type="project" value="UniProtKB-EC"/>
</dbReference>
<dbReference type="FunFam" id="3.40.605.10:FF:000007">
    <property type="entry name" value="NAD/NADP-dependent betaine aldehyde dehydrogenase"/>
    <property type="match status" value="1"/>
</dbReference>
<dbReference type="InterPro" id="IPR044086">
    <property type="entry name" value="LUC3-like"/>
</dbReference>
<comment type="similarity">
    <text evidence="1 6">Belongs to the aldehyde dehydrogenase family.</text>
</comment>
<dbReference type="Pfam" id="PF00171">
    <property type="entry name" value="Aldedh"/>
    <property type="match status" value="1"/>
</dbReference>
<dbReference type="AlphaFoldDB" id="A0A179G3L8"/>
<comment type="catalytic activity">
    <reaction evidence="4">
        <text>an aldehyde + NAD(+) + H2O = a carboxylate + NADH + 2 H(+)</text>
        <dbReference type="Rhea" id="RHEA:16185"/>
        <dbReference type="ChEBI" id="CHEBI:15377"/>
        <dbReference type="ChEBI" id="CHEBI:15378"/>
        <dbReference type="ChEBI" id="CHEBI:17478"/>
        <dbReference type="ChEBI" id="CHEBI:29067"/>
        <dbReference type="ChEBI" id="CHEBI:57540"/>
        <dbReference type="ChEBI" id="CHEBI:57945"/>
        <dbReference type="EC" id="1.2.1.3"/>
    </reaction>
</comment>
<gene>
    <name evidence="8" type="ORF">VFPPC_00038</name>
</gene>